<dbReference type="Pfam" id="PF00270">
    <property type="entry name" value="DEAD"/>
    <property type="match status" value="1"/>
</dbReference>
<keyword evidence="3 12" id="KW-0378">Hydrolase</keyword>
<dbReference type="InterPro" id="IPR052511">
    <property type="entry name" value="ATP-dep_Helicase"/>
</dbReference>
<keyword evidence="1" id="KW-0547">Nucleotide-binding</keyword>
<evidence type="ECO:0000256" key="6">
    <source>
        <dbReference type="ARBA" id="ARBA00023125"/>
    </source>
</evidence>
<dbReference type="SMART" id="SM00382">
    <property type="entry name" value="AAA"/>
    <property type="match status" value="1"/>
</dbReference>
<evidence type="ECO:0000256" key="9">
    <source>
        <dbReference type="SAM" id="MobiDB-lite"/>
    </source>
</evidence>
<dbReference type="SMART" id="SM00487">
    <property type="entry name" value="DEXDc"/>
    <property type="match status" value="1"/>
</dbReference>
<dbReference type="Proteomes" id="UP000273044">
    <property type="component" value="Chromosome"/>
</dbReference>
<evidence type="ECO:0000313" key="13">
    <source>
        <dbReference type="Proteomes" id="UP000273044"/>
    </source>
</evidence>
<evidence type="ECO:0000313" key="12">
    <source>
        <dbReference type="EMBL" id="VEH70523.1"/>
    </source>
</evidence>
<name>A0A3S4UV15_9ACTN</name>
<dbReference type="PROSITE" id="PS51194">
    <property type="entry name" value="HELICASE_CTER"/>
    <property type="match status" value="1"/>
</dbReference>
<dbReference type="InterPro" id="IPR045628">
    <property type="entry name" value="Lhr_WH_dom"/>
</dbReference>
<dbReference type="SUPFAM" id="SSF52540">
    <property type="entry name" value="P-loop containing nucleoside triphosphate hydrolases"/>
    <property type="match status" value="1"/>
</dbReference>
<proteinExistence type="predicted"/>
<evidence type="ECO:0000259" key="10">
    <source>
        <dbReference type="PROSITE" id="PS51192"/>
    </source>
</evidence>
<dbReference type="Pfam" id="PF23234">
    <property type="entry name" value="WHD_4th_Lhr"/>
    <property type="match status" value="1"/>
</dbReference>
<dbReference type="InterPro" id="IPR027417">
    <property type="entry name" value="P-loop_NTPase"/>
</dbReference>
<dbReference type="EMBL" id="LR134406">
    <property type="protein sequence ID" value="VEH70523.1"/>
    <property type="molecule type" value="Genomic_DNA"/>
</dbReference>
<dbReference type="Pfam" id="PF23236">
    <property type="entry name" value="WHD_2nd_Lhr"/>
    <property type="match status" value="1"/>
</dbReference>
<gene>
    <name evidence="12" type="primary">recQ_2</name>
    <name evidence="12" type="ORF">NCTC12967_01823</name>
</gene>
<feature type="region of interest" description="Disordered" evidence="9">
    <location>
        <begin position="107"/>
        <end position="126"/>
    </location>
</feature>
<sequence>MPMSRFSAPSRDWFVNTFGAPTPVQEGAWRAIADGGHVLVVAPTGSGKTLAAFLHALDSLLQPSDRPRGTRVVYLSPLKALGVDVERNLRVPLAGIREEAGRQGRRVSEVTVGVRSGDTPARDRDRMRRRPPDVLITTPESLYLMLTSSARESLRDVETVIIDEIHAVAGSKRGTHLALSLERLDLLAGRDVRRVALSATVRPVEKVAAFLGGDRDVVVVAPGTGKSWDVRVDTPPLNDPWPHVEKEILDSILRARSTLVFANSRRAAEKLTARLNELWLDAGGGEDLARAHHGSVSKQVRAEIEDALKAGRLRAVVATSSLELGIDMGAVDQVIQISAPLSTSSALQRFGRAGHRVGATSRGRLHTLHRGELAAAVVTVSDMIAGRIEELRIPVLALDVLAQQTVAAAAAAGDAGLEIETWLAAVRRSHPYSGLKDDAFDAVLRLLLGTYPSADFSELRARLERRGDRLFALPGAGRLAVTSGGTIPDRGLYGVFLADGDGPGRRVGELDEEMVHETRVGETFTLGASSWTVVGITRDQVLVTPAPGRLGKLPFWIGEDLSRPAELGHRIGELLRRVTEDPDGLDLPWIDENTLRELVALVAEQREATGMIPDERTVVVERFRDELGDWRIVVHSPLGRAVLAPWSVAVAALVEQRSGVDSQPVATDDGFILRLPDGELPALVVDLVRIAPEKVERLVADQVGGTSLFAARFRECASRALLLPRRHGRRMPLWQQRHRAAQLLQVARQHPNFPITLEAVRECLNDRWDLPGLTGLLSRIRSGTVRLVEVVTPSPSPFAASMLYGYAGRFMYEGDLPIAEKRAQSLALDPALLASVLGTLDLRELLDPVVVERFRAELQHTADGYRARNAAELVDLPRRLGPLSPTELELRSELPLPDPPPSGLVPVVIAGEERLAAEPDLALLHDALGVAVPGEVSAEPGGRDPLTQLTARFARTHTPFTAAALAVSLGLGRAVAGHLLESEADAGRLVRGRFTEDVAETEYCDPGVLDRLRGRCLAAARAAVEPVPAEAYARFLLDRHGITEPRPSSPDEVLLALQQLAGVVLPASVWESHVLPARISGYQPSHLDQLLAEGEALIRLRGSGPDPSLTLVAADDLDLVPPPSEAADEEVSAFAAGLGDGLVAPGNAELLWRAAAAGLVAPASMAPIRALLTGTSPRRAPRSSSRFRARRPRPARPVSPVSRALPGRWYAVTDGSATPTEVRLARATGWLERYGVVARGIVEGTPGGFAAAYGLLRELEDSGLLRRGVLVAGLGAAQFAAPGTIDALRSFREPDASAVRVLAAVDPANPFGRVLPWPAHDTARPSRLAGAVVVIADGSCLAHLGRGGRSLTLFPSGSPAAAAARVIRALGEAVAQGRMARFRIEEIDGARATAHPLASELRKAGAGLHPQGLVVEGTPTPRR</sequence>
<dbReference type="Pfam" id="PF19306">
    <property type="entry name" value="WHD_Lhr"/>
    <property type="match status" value="1"/>
</dbReference>
<feature type="compositionally biased region" description="Basic residues" evidence="9">
    <location>
        <begin position="1179"/>
        <end position="1194"/>
    </location>
</feature>
<feature type="domain" description="Helicase C-terminal" evidence="11">
    <location>
        <begin position="247"/>
        <end position="399"/>
    </location>
</feature>
<dbReference type="RefSeq" id="WP_061786838.1">
    <property type="nucleotide sequence ID" value="NZ_LR134406.1"/>
</dbReference>
<dbReference type="InterPro" id="IPR013701">
    <property type="entry name" value="Lhr-like_DEAD/DEAH_assoc"/>
</dbReference>
<dbReference type="GO" id="GO:0003677">
    <property type="term" value="F:DNA binding"/>
    <property type="evidence" value="ECO:0007669"/>
    <property type="project" value="UniProtKB-KW"/>
</dbReference>
<dbReference type="InterPro" id="IPR055367">
    <property type="entry name" value="WH4_Lhr"/>
</dbReference>
<feature type="region of interest" description="Disordered" evidence="9">
    <location>
        <begin position="1173"/>
        <end position="1201"/>
    </location>
</feature>
<keyword evidence="7" id="KW-0234">DNA repair</keyword>
<evidence type="ECO:0000256" key="2">
    <source>
        <dbReference type="ARBA" id="ARBA00022763"/>
    </source>
</evidence>
<dbReference type="InterPro" id="IPR003593">
    <property type="entry name" value="AAA+_ATPase"/>
</dbReference>
<keyword evidence="5" id="KW-0067">ATP-binding</keyword>
<accession>A0A3S4UV15</accession>
<keyword evidence="4 12" id="KW-0347">Helicase</keyword>
<dbReference type="InterPro" id="IPR055369">
    <property type="entry name" value="WH2_Lhr"/>
</dbReference>
<evidence type="ECO:0000259" key="11">
    <source>
        <dbReference type="PROSITE" id="PS51194"/>
    </source>
</evidence>
<dbReference type="Pfam" id="PF23235">
    <property type="entry name" value="WHD_3rd_Lhr"/>
    <property type="match status" value="1"/>
</dbReference>
<evidence type="ECO:0000256" key="4">
    <source>
        <dbReference type="ARBA" id="ARBA00022806"/>
    </source>
</evidence>
<dbReference type="PROSITE" id="PS51192">
    <property type="entry name" value="HELICASE_ATP_BIND_1"/>
    <property type="match status" value="1"/>
</dbReference>
<keyword evidence="8" id="KW-0413">Isomerase</keyword>
<reference evidence="12 13" key="1">
    <citation type="submission" date="2018-12" db="EMBL/GenBank/DDBJ databases">
        <authorList>
            <consortium name="Pathogen Informatics"/>
        </authorList>
    </citation>
    <scope>NUCLEOTIDE SEQUENCE [LARGE SCALE GENOMIC DNA]</scope>
    <source>
        <strain evidence="12 13">NCTC12967</strain>
    </source>
</reference>
<dbReference type="PANTHER" id="PTHR47962">
    <property type="entry name" value="ATP-DEPENDENT HELICASE LHR-RELATED-RELATED"/>
    <property type="match status" value="1"/>
</dbReference>
<evidence type="ECO:0000256" key="1">
    <source>
        <dbReference type="ARBA" id="ARBA00022741"/>
    </source>
</evidence>
<dbReference type="PANTHER" id="PTHR47962:SF5">
    <property type="entry name" value="ATP-DEPENDENT HELICASE LHR-RELATED"/>
    <property type="match status" value="1"/>
</dbReference>
<keyword evidence="6" id="KW-0238">DNA-binding</keyword>
<feature type="domain" description="Helicase ATP-binding" evidence="10">
    <location>
        <begin position="29"/>
        <end position="219"/>
    </location>
</feature>
<dbReference type="Pfam" id="PF00271">
    <property type="entry name" value="Helicase_C"/>
    <property type="match status" value="1"/>
</dbReference>
<dbReference type="SMART" id="SM00490">
    <property type="entry name" value="HELICc"/>
    <property type="match status" value="1"/>
</dbReference>
<dbReference type="GO" id="GO:0005524">
    <property type="term" value="F:ATP binding"/>
    <property type="evidence" value="ECO:0007669"/>
    <property type="project" value="UniProtKB-KW"/>
</dbReference>
<dbReference type="GO" id="GO:0003678">
    <property type="term" value="F:DNA helicase activity"/>
    <property type="evidence" value="ECO:0007669"/>
    <property type="project" value="UniProtKB-EC"/>
</dbReference>
<dbReference type="InterPro" id="IPR011545">
    <property type="entry name" value="DEAD/DEAH_box_helicase_dom"/>
</dbReference>
<dbReference type="EC" id="3.6.4.12" evidence="12"/>
<dbReference type="InterPro" id="IPR055368">
    <property type="entry name" value="WH3_Lhr"/>
</dbReference>
<organism evidence="12 13">
    <name type="scientific">Arachnia propionica</name>
    <dbReference type="NCBI Taxonomy" id="1750"/>
    <lineage>
        <taxon>Bacteria</taxon>
        <taxon>Bacillati</taxon>
        <taxon>Actinomycetota</taxon>
        <taxon>Actinomycetes</taxon>
        <taxon>Propionibacteriales</taxon>
        <taxon>Propionibacteriaceae</taxon>
        <taxon>Arachnia</taxon>
    </lineage>
</organism>
<dbReference type="GO" id="GO:0016887">
    <property type="term" value="F:ATP hydrolysis activity"/>
    <property type="evidence" value="ECO:0007669"/>
    <property type="project" value="TreeGrafter"/>
</dbReference>
<dbReference type="InterPro" id="IPR014001">
    <property type="entry name" value="Helicase_ATP-bd"/>
</dbReference>
<dbReference type="GO" id="GO:0006281">
    <property type="term" value="P:DNA repair"/>
    <property type="evidence" value="ECO:0007669"/>
    <property type="project" value="UniProtKB-KW"/>
</dbReference>
<evidence type="ECO:0000256" key="8">
    <source>
        <dbReference type="ARBA" id="ARBA00023235"/>
    </source>
</evidence>
<dbReference type="Pfam" id="PF08494">
    <property type="entry name" value="DEAD_assoc"/>
    <property type="match status" value="1"/>
</dbReference>
<evidence type="ECO:0000256" key="7">
    <source>
        <dbReference type="ARBA" id="ARBA00023204"/>
    </source>
</evidence>
<dbReference type="InterPro" id="IPR001650">
    <property type="entry name" value="Helicase_C-like"/>
</dbReference>
<dbReference type="Gene3D" id="3.40.50.300">
    <property type="entry name" value="P-loop containing nucleotide triphosphate hydrolases"/>
    <property type="match status" value="2"/>
</dbReference>
<keyword evidence="2" id="KW-0227">DNA damage</keyword>
<dbReference type="GeneID" id="64407277"/>
<evidence type="ECO:0000256" key="3">
    <source>
        <dbReference type="ARBA" id="ARBA00022801"/>
    </source>
</evidence>
<protein>
    <submittedName>
        <fullName evidence="12">ATP-dependent DNA helicase recQ</fullName>
        <ecNumber evidence="12">3.6.4.12</ecNumber>
    </submittedName>
</protein>
<evidence type="ECO:0000256" key="5">
    <source>
        <dbReference type="ARBA" id="ARBA00022840"/>
    </source>
</evidence>
<keyword evidence="13" id="KW-1185">Reference proteome</keyword>
<dbReference type="CDD" id="cd18796">
    <property type="entry name" value="SF2_C_LHR"/>
    <property type="match status" value="1"/>
</dbReference>